<keyword evidence="3" id="KW-0813">Transport</keyword>
<evidence type="ECO:0000256" key="6">
    <source>
        <dbReference type="ARBA" id="ARBA00022989"/>
    </source>
</evidence>
<reference evidence="9" key="2">
    <citation type="submission" date="2021-09" db="EMBL/GenBank/DDBJ databases">
        <authorList>
            <person name="Gilroy R."/>
        </authorList>
    </citation>
    <scope>NUCLEOTIDE SEQUENCE</scope>
    <source>
        <strain evidence="9">ChiGjej5B5-22894</strain>
    </source>
</reference>
<evidence type="ECO:0000256" key="3">
    <source>
        <dbReference type="ARBA" id="ARBA00022448"/>
    </source>
</evidence>
<comment type="similarity">
    <text evidence="2 8">Belongs to the 4-toluene sulfonate uptake permease (TSUP) (TC 2.A.102) family.</text>
</comment>
<keyword evidence="6 8" id="KW-1133">Transmembrane helix</keyword>
<evidence type="ECO:0000313" key="9">
    <source>
        <dbReference type="EMBL" id="HJG92090.1"/>
    </source>
</evidence>
<evidence type="ECO:0000256" key="4">
    <source>
        <dbReference type="ARBA" id="ARBA00022475"/>
    </source>
</evidence>
<protein>
    <recommendedName>
        <fullName evidence="8">Probable membrane transporter protein</fullName>
    </recommendedName>
</protein>
<keyword evidence="7 8" id="KW-0472">Membrane</keyword>
<feature type="transmembrane region" description="Helical" evidence="8">
    <location>
        <begin position="166"/>
        <end position="187"/>
    </location>
</feature>
<sequence>MIDPQWWQLGLAALAVLAGAVAVRTTGMGFALLSSPFLVMALGPFEGILVTNVCGIVAALLNLTAVHADLDWRRAASVIPAGVVGTVPGALLVLWLPAPVLAISISLLVIGALLFTLASRRLQVPNSPWVGVGGGFASGLMNVTAGVGGPGLVVYALATQWEHRRFAATAQLHFAVLGVAALLAKWSLPTLPLVGWAALLALLVVGLVGGNVLARWVHGARAMRWVIVIAMAGALMSLTQGLLQL</sequence>
<evidence type="ECO:0000313" key="10">
    <source>
        <dbReference type="Proteomes" id="UP000742460"/>
    </source>
</evidence>
<evidence type="ECO:0000256" key="5">
    <source>
        <dbReference type="ARBA" id="ARBA00022692"/>
    </source>
</evidence>
<dbReference type="PANTHER" id="PTHR30269">
    <property type="entry name" value="TRANSMEMBRANE PROTEIN YFCA"/>
    <property type="match status" value="1"/>
</dbReference>
<dbReference type="InterPro" id="IPR002781">
    <property type="entry name" value="TM_pro_TauE-like"/>
</dbReference>
<name>A0A921SXP1_9MICO</name>
<keyword evidence="5 8" id="KW-0812">Transmembrane</keyword>
<feature type="transmembrane region" description="Helical" evidence="8">
    <location>
        <begin position="38"/>
        <end position="63"/>
    </location>
</feature>
<reference evidence="9" key="1">
    <citation type="journal article" date="2021" name="PeerJ">
        <title>Extensive microbial diversity within the chicken gut microbiome revealed by metagenomics and culture.</title>
        <authorList>
            <person name="Gilroy R."/>
            <person name="Ravi A."/>
            <person name="Getino M."/>
            <person name="Pursley I."/>
            <person name="Horton D.L."/>
            <person name="Alikhan N.F."/>
            <person name="Baker D."/>
            <person name="Gharbi K."/>
            <person name="Hall N."/>
            <person name="Watson M."/>
            <person name="Adriaenssens E.M."/>
            <person name="Foster-Nyarko E."/>
            <person name="Jarju S."/>
            <person name="Secka A."/>
            <person name="Antonio M."/>
            <person name="Oren A."/>
            <person name="Chaudhuri R.R."/>
            <person name="La Ragione R."/>
            <person name="Hildebrand F."/>
            <person name="Pallen M.J."/>
        </authorList>
    </citation>
    <scope>NUCLEOTIDE SEQUENCE</scope>
    <source>
        <strain evidence="9">ChiGjej5B5-22894</strain>
    </source>
</reference>
<dbReference type="PANTHER" id="PTHR30269:SF37">
    <property type="entry name" value="MEMBRANE TRANSPORTER PROTEIN"/>
    <property type="match status" value="1"/>
</dbReference>
<accession>A0A921SXP1</accession>
<gene>
    <name evidence="9" type="ORF">K8V81_10255</name>
</gene>
<feature type="transmembrane region" description="Helical" evidence="8">
    <location>
        <begin position="193"/>
        <end position="213"/>
    </location>
</feature>
<feature type="transmembrane region" description="Helical" evidence="8">
    <location>
        <begin position="225"/>
        <end position="243"/>
    </location>
</feature>
<dbReference type="GO" id="GO:0005886">
    <property type="term" value="C:plasma membrane"/>
    <property type="evidence" value="ECO:0007669"/>
    <property type="project" value="UniProtKB-SubCell"/>
</dbReference>
<dbReference type="Proteomes" id="UP000742460">
    <property type="component" value="Unassembled WGS sequence"/>
</dbReference>
<dbReference type="InterPro" id="IPR052017">
    <property type="entry name" value="TSUP"/>
</dbReference>
<keyword evidence="4 8" id="KW-1003">Cell membrane</keyword>
<feature type="transmembrane region" description="Helical" evidence="8">
    <location>
        <begin position="101"/>
        <end position="118"/>
    </location>
</feature>
<dbReference type="Pfam" id="PF01925">
    <property type="entry name" value="TauE"/>
    <property type="match status" value="1"/>
</dbReference>
<comment type="subcellular location">
    <subcellularLocation>
        <location evidence="1 8">Cell membrane</location>
        <topology evidence="1 8">Multi-pass membrane protein</topology>
    </subcellularLocation>
</comment>
<organism evidence="9 10">
    <name type="scientific">Brachybacterium massiliense</name>
    <dbReference type="NCBI Taxonomy" id="1755098"/>
    <lineage>
        <taxon>Bacteria</taxon>
        <taxon>Bacillati</taxon>
        <taxon>Actinomycetota</taxon>
        <taxon>Actinomycetes</taxon>
        <taxon>Micrococcales</taxon>
        <taxon>Dermabacteraceae</taxon>
        <taxon>Brachybacterium</taxon>
    </lineage>
</organism>
<evidence type="ECO:0000256" key="8">
    <source>
        <dbReference type="RuleBase" id="RU363041"/>
    </source>
</evidence>
<evidence type="ECO:0000256" key="1">
    <source>
        <dbReference type="ARBA" id="ARBA00004651"/>
    </source>
</evidence>
<evidence type="ECO:0000256" key="7">
    <source>
        <dbReference type="ARBA" id="ARBA00023136"/>
    </source>
</evidence>
<dbReference type="AlphaFoldDB" id="A0A921SXP1"/>
<dbReference type="EMBL" id="DYUE01000236">
    <property type="protein sequence ID" value="HJG92090.1"/>
    <property type="molecule type" value="Genomic_DNA"/>
</dbReference>
<comment type="caution">
    <text evidence="9">The sequence shown here is derived from an EMBL/GenBank/DDBJ whole genome shotgun (WGS) entry which is preliminary data.</text>
</comment>
<proteinExistence type="inferred from homology"/>
<feature type="transmembrane region" description="Helical" evidence="8">
    <location>
        <begin position="75"/>
        <end position="95"/>
    </location>
</feature>
<evidence type="ECO:0000256" key="2">
    <source>
        <dbReference type="ARBA" id="ARBA00009142"/>
    </source>
</evidence>